<dbReference type="RefSeq" id="WP_378038088.1">
    <property type="nucleotide sequence ID" value="NZ_JBHSIV010000026.1"/>
</dbReference>
<evidence type="ECO:0000313" key="9">
    <source>
        <dbReference type="EMBL" id="MFC5064748.1"/>
    </source>
</evidence>
<evidence type="ECO:0000313" key="10">
    <source>
        <dbReference type="Proteomes" id="UP001595947"/>
    </source>
</evidence>
<comment type="similarity">
    <text evidence="2">Belongs to the ABC transporter superfamily.</text>
</comment>
<dbReference type="InterPro" id="IPR050388">
    <property type="entry name" value="ABC_Ni/Peptide_Import"/>
</dbReference>
<keyword evidence="3" id="KW-0813">Transport</keyword>
<proteinExistence type="inferred from homology"/>
<keyword evidence="5" id="KW-0547">Nucleotide-binding</keyword>
<gene>
    <name evidence="9" type="ORF">ACFPBZ_21170</name>
</gene>
<sequence length="262" mass="27076">MTGPPLEIRDLRVVVGGQVAVDGVDLVVGAGERWGLIGPSGAGKTMTASATAALLPPGAHATGSVLLGGTELVGATEDVHRRVRGSAVTLVAQDSATALHPLVPVGRQVAAPLRRRHGLGRREAARRADDLLADVGLPDGTARCRPAQLSGGQRQRVALAAALACDVALLVADEPTAALDPTVARDLLAQLDRSLRERRIALLLVTHDLTALTAVCDHVAVIDHGRIVERGPVREVLSAPAHECTRALVDAARSLVPSTLPA</sequence>
<name>A0ABV9YPZ8_9PSEU</name>
<keyword evidence="6 9" id="KW-0067">ATP-binding</keyword>
<evidence type="ECO:0000256" key="4">
    <source>
        <dbReference type="ARBA" id="ARBA00022475"/>
    </source>
</evidence>
<dbReference type="Pfam" id="PF00005">
    <property type="entry name" value="ABC_tran"/>
    <property type="match status" value="1"/>
</dbReference>
<feature type="domain" description="ABC transporter" evidence="8">
    <location>
        <begin position="6"/>
        <end position="249"/>
    </location>
</feature>
<dbReference type="InterPro" id="IPR017871">
    <property type="entry name" value="ABC_transporter-like_CS"/>
</dbReference>
<evidence type="ECO:0000256" key="5">
    <source>
        <dbReference type="ARBA" id="ARBA00022741"/>
    </source>
</evidence>
<organism evidence="9 10">
    <name type="scientific">Actinomycetospora atypica</name>
    <dbReference type="NCBI Taxonomy" id="1290095"/>
    <lineage>
        <taxon>Bacteria</taxon>
        <taxon>Bacillati</taxon>
        <taxon>Actinomycetota</taxon>
        <taxon>Actinomycetes</taxon>
        <taxon>Pseudonocardiales</taxon>
        <taxon>Pseudonocardiaceae</taxon>
        <taxon>Actinomycetospora</taxon>
    </lineage>
</organism>
<keyword evidence="4" id="KW-1003">Cell membrane</keyword>
<dbReference type="PROSITE" id="PS00211">
    <property type="entry name" value="ABC_TRANSPORTER_1"/>
    <property type="match status" value="1"/>
</dbReference>
<dbReference type="InterPro" id="IPR003593">
    <property type="entry name" value="AAA+_ATPase"/>
</dbReference>
<dbReference type="Gene3D" id="3.40.50.300">
    <property type="entry name" value="P-loop containing nucleotide triphosphate hydrolases"/>
    <property type="match status" value="1"/>
</dbReference>
<dbReference type="PROSITE" id="PS50893">
    <property type="entry name" value="ABC_TRANSPORTER_2"/>
    <property type="match status" value="1"/>
</dbReference>
<dbReference type="GO" id="GO:0005524">
    <property type="term" value="F:ATP binding"/>
    <property type="evidence" value="ECO:0007669"/>
    <property type="project" value="UniProtKB-KW"/>
</dbReference>
<evidence type="ECO:0000256" key="6">
    <source>
        <dbReference type="ARBA" id="ARBA00022840"/>
    </source>
</evidence>
<keyword evidence="10" id="KW-1185">Reference proteome</keyword>
<dbReference type="InterPro" id="IPR027417">
    <property type="entry name" value="P-loop_NTPase"/>
</dbReference>
<dbReference type="EMBL" id="JBHSIV010000026">
    <property type="protein sequence ID" value="MFC5064748.1"/>
    <property type="molecule type" value="Genomic_DNA"/>
</dbReference>
<reference evidence="10" key="1">
    <citation type="journal article" date="2019" name="Int. J. Syst. Evol. Microbiol.">
        <title>The Global Catalogue of Microorganisms (GCM) 10K type strain sequencing project: providing services to taxonomists for standard genome sequencing and annotation.</title>
        <authorList>
            <consortium name="The Broad Institute Genomics Platform"/>
            <consortium name="The Broad Institute Genome Sequencing Center for Infectious Disease"/>
            <person name="Wu L."/>
            <person name="Ma J."/>
        </authorList>
    </citation>
    <scope>NUCLEOTIDE SEQUENCE [LARGE SCALE GENOMIC DNA]</scope>
    <source>
        <strain evidence="10">CGMCC 4.7093</strain>
    </source>
</reference>
<comment type="subcellular location">
    <subcellularLocation>
        <location evidence="1">Cell membrane</location>
        <topology evidence="1">Peripheral membrane protein</topology>
    </subcellularLocation>
</comment>
<dbReference type="SUPFAM" id="SSF52540">
    <property type="entry name" value="P-loop containing nucleoside triphosphate hydrolases"/>
    <property type="match status" value="1"/>
</dbReference>
<dbReference type="SMART" id="SM00382">
    <property type="entry name" value="AAA"/>
    <property type="match status" value="1"/>
</dbReference>
<accession>A0ABV9YPZ8</accession>
<evidence type="ECO:0000259" key="8">
    <source>
        <dbReference type="PROSITE" id="PS50893"/>
    </source>
</evidence>
<dbReference type="Proteomes" id="UP001595947">
    <property type="component" value="Unassembled WGS sequence"/>
</dbReference>
<dbReference type="PANTHER" id="PTHR43297:SF2">
    <property type="entry name" value="DIPEPTIDE TRANSPORT ATP-BINDING PROTEIN DPPD"/>
    <property type="match status" value="1"/>
</dbReference>
<evidence type="ECO:0000256" key="2">
    <source>
        <dbReference type="ARBA" id="ARBA00005417"/>
    </source>
</evidence>
<dbReference type="PANTHER" id="PTHR43297">
    <property type="entry name" value="OLIGOPEPTIDE TRANSPORT ATP-BINDING PROTEIN APPD"/>
    <property type="match status" value="1"/>
</dbReference>
<protein>
    <submittedName>
        <fullName evidence="9">ATP-binding cassette domain-containing protein</fullName>
    </submittedName>
</protein>
<evidence type="ECO:0000256" key="3">
    <source>
        <dbReference type="ARBA" id="ARBA00022448"/>
    </source>
</evidence>
<evidence type="ECO:0000256" key="1">
    <source>
        <dbReference type="ARBA" id="ARBA00004202"/>
    </source>
</evidence>
<comment type="caution">
    <text evidence="9">The sequence shown here is derived from an EMBL/GenBank/DDBJ whole genome shotgun (WGS) entry which is preliminary data.</text>
</comment>
<evidence type="ECO:0000256" key="7">
    <source>
        <dbReference type="ARBA" id="ARBA00023136"/>
    </source>
</evidence>
<keyword evidence="7" id="KW-0472">Membrane</keyword>
<dbReference type="CDD" id="cd03257">
    <property type="entry name" value="ABC_NikE_OppD_transporters"/>
    <property type="match status" value="1"/>
</dbReference>
<dbReference type="InterPro" id="IPR003439">
    <property type="entry name" value="ABC_transporter-like_ATP-bd"/>
</dbReference>